<evidence type="ECO:0000313" key="1">
    <source>
        <dbReference type="EMBL" id="PNV64968.1"/>
    </source>
</evidence>
<name>A0A2K2U439_9ACTN</name>
<proteinExistence type="predicted"/>
<dbReference type="PANTHER" id="PTHR11102">
    <property type="entry name" value="SEL-1-LIKE PROTEIN"/>
    <property type="match status" value="1"/>
</dbReference>
<organism evidence="1 2">
    <name type="scientific">Rubneribacter badeniensis</name>
    <dbReference type="NCBI Taxonomy" id="2070688"/>
    <lineage>
        <taxon>Bacteria</taxon>
        <taxon>Bacillati</taxon>
        <taxon>Actinomycetota</taxon>
        <taxon>Coriobacteriia</taxon>
        <taxon>Eggerthellales</taxon>
        <taxon>Eggerthellaceae</taxon>
        <taxon>Rubneribacter</taxon>
    </lineage>
</organism>
<accession>A0A2K2U439</accession>
<dbReference type="InterPro" id="IPR050767">
    <property type="entry name" value="Sel1_AlgK"/>
</dbReference>
<comment type="caution">
    <text evidence="1">The sequence shown here is derived from an EMBL/GenBank/DDBJ whole genome shotgun (WGS) entry which is preliminary data.</text>
</comment>
<evidence type="ECO:0008006" key="3">
    <source>
        <dbReference type="Google" id="ProtNLM"/>
    </source>
</evidence>
<keyword evidence="2" id="KW-1185">Reference proteome</keyword>
<dbReference type="PANTHER" id="PTHR11102:SF160">
    <property type="entry name" value="ERAD-ASSOCIATED E3 UBIQUITIN-PROTEIN LIGASE COMPONENT HRD3"/>
    <property type="match status" value="1"/>
</dbReference>
<dbReference type="Proteomes" id="UP000236488">
    <property type="component" value="Unassembled WGS sequence"/>
</dbReference>
<evidence type="ECO:0000313" key="2">
    <source>
        <dbReference type="Proteomes" id="UP000236488"/>
    </source>
</evidence>
<reference evidence="1 2" key="1">
    <citation type="journal article" date="2018" name="Int. J. Syst. Evol. Microbiol.">
        <title>Rubneribacter badeniensis gen. nov., sp. nov. and Enteroscipio rubneri gen. nov., sp. nov., new members of the Eggerthellaceae isolated from human faeces.</title>
        <authorList>
            <person name="Danylec N."/>
            <person name="Gobl A."/>
            <person name="Stoll D.A."/>
            <person name="Hetzer B."/>
            <person name="Kulling S.E."/>
            <person name="Huch M."/>
        </authorList>
    </citation>
    <scope>NUCLEOTIDE SEQUENCE [LARGE SCALE GENOMIC DNA]</scope>
    <source>
        <strain evidence="1 2">ResAG-85</strain>
    </source>
</reference>
<dbReference type="RefSeq" id="WP_103263062.1">
    <property type="nucleotide sequence ID" value="NZ_PPEL01000056.1"/>
</dbReference>
<dbReference type="Gene3D" id="1.25.40.10">
    <property type="entry name" value="Tetratricopeptide repeat domain"/>
    <property type="match status" value="3"/>
</dbReference>
<dbReference type="Pfam" id="PF08238">
    <property type="entry name" value="Sel1"/>
    <property type="match status" value="8"/>
</dbReference>
<gene>
    <name evidence="1" type="ORF">C2L80_09120</name>
</gene>
<dbReference type="InterPro" id="IPR011990">
    <property type="entry name" value="TPR-like_helical_dom_sf"/>
</dbReference>
<protein>
    <recommendedName>
        <fullName evidence="3">Sel1 repeat family protein</fullName>
    </recommendedName>
</protein>
<dbReference type="SUPFAM" id="SSF81901">
    <property type="entry name" value="HCP-like"/>
    <property type="match status" value="2"/>
</dbReference>
<dbReference type="InterPro" id="IPR006597">
    <property type="entry name" value="Sel1-like"/>
</dbReference>
<dbReference type="SMART" id="SM00671">
    <property type="entry name" value="SEL1"/>
    <property type="match status" value="7"/>
</dbReference>
<dbReference type="AlphaFoldDB" id="A0A2K2U439"/>
<dbReference type="EMBL" id="PPEL01000056">
    <property type="protein sequence ID" value="PNV64968.1"/>
    <property type="molecule type" value="Genomic_DNA"/>
</dbReference>
<sequence length="710" mass="78069">MKGLFDMQDLDAFVRSLEGKTASELVELGKSFGNGGDETDDELMREMKCFERAASLGDAEGKYRLGWFYIGTVDFVPEQPELAARLYAEAYEGGYKYAPGRLGYAVLTGYGVEKNDYRAESLLREGADNGDLWALFNLIGLYFRSDSPLRDDDKYFAAVSELAHAAVEPDDDEYLLYVSAAQRYLSDCYFKGIGVPPDFDEGIKWLKLAVEHGDSIAGKRLGKRYMDGDGVPRDGAKAKEVFEAIVLFDEYDETAAYAKYYIGLLYETGNGVGQDSARAEAYYKEAVGTGLECPEAWAKYGTYLVNRSASPQEGEAGRALIRRAADAGEESAIKAVGRFGGALPCLQERKQLQPSFKDLNDPDLIEDDIDVDQIIDFAYAYWCGVGCSVDHDRAYGLLLALVNRDPGGVFGGDDKRLASMMRDHVLEGGRDESGRDAELWDAVARGDMQVLNDHVHESIGEDAAQNVAHLGQAMFWADIAANHINNVWAGKIAILAFLFQAQVMDFAGVGDGEIRAARTALKWTGRYLDDGILNFMSPNARDDLASLRQQLQEWDVDAWFYRARGFFRMLQSLEEDDPMRPIARQRAIAAASDGYAHGSVAAGALKAKIMAQSVESDAEFLTVASYAEGLLASGAEAALAEMDRRDQDSSPLHLGDGVLYMAGSRYVTGPAKNLNKAHDLFEMGAGRGYELCEAELAHFKKKMFGGWSYA</sequence>